<keyword evidence="6" id="KW-1133">Transmembrane helix</keyword>
<keyword evidence="9" id="KW-1185">Reference proteome</keyword>
<dbReference type="GO" id="GO:0000139">
    <property type="term" value="C:Golgi membrane"/>
    <property type="evidence" value="ECO:0007669"/>
    <property type="project" value="UniProtKB-SubCell"/>
</dbReference>
<keyword evidence="3" id="KW-0808">Transferase</keyword>
<comment type="subcellular location">
    <subcellularLocation>
        <location evidence="1">Golgi apparatus membrane</location>
        <topology evidence="1">Single-pass type II membrane protein</topology>
    </subcellularLocation>
</comment>
<dbReference type="PANTHER" id="PTHR11062:SF255">
    <property type="entry name" value="XYLOGLUCAN GALACTOSYLTRANSFERASE GT17-RELATED"/>
    <property type="match status" value="1"/>
</dbReference>
<sequence>MGFKDYNRHNILTKQYPHTFHHLKRFLSISFFLSLWLLLLYFFRLSSTATTTTTATATAVPSQINGPDSPPTQPIKKCDPLIAKFYVHDIPPKFNSDILRDCHHLNIYTDMCPHVLNRGLGRPIEANPPGPGGPRSWFSTQQFLSEMIFHARLESHPCRTWDPSQARLFYLPFYAGLYASSRFREKDIHVRDSLAVDFDEHLSRLDTWRESKARGEDHFIAIGRTAWDFMRSENLAEDIGGNRLLKLPRVGNMTVLTVERQPWSGAHQRGVPYPSYFHPATSDEMLAWMDIVGRAERPYLFSFVGGPRKGLEKAAVRDSILTQCAGSGRCLRVKCDPGSSACHDPVRVLDVMTRSEFCMQPPGDSFTRRSIFDSITAGCIPVFFNQHTAYTQYEWYFPAEPSQYSVYLTGDKANVIEDELLKIPREKVVEMRKAVIDLIPSITYFHPNATDFRFHDAVDVALMGLTKLVSSTSRHVVA</sequence>
<keyword evidence="3" id="KW-0328">Glycosyltransferase</keyword>
<evidence type="ECO:0000313" key="9">
    <source>
        <dbReference type="Proteomes" id="UP001179952"/>
    </source>
</evidence>
<evidence type="ECO:0000259" key="7">
    <source>
        <dbReference type="Pfam" id="PF03016"/>
    </source>
</evidence>
<keyword evidence="4" id="KW-0735">Signal-anchor</keyword>
<dbReference type="PANTHER" id="PTHR11062">
    <property type="entry name" value="EXOSTOSIN HEPARAN SULFATE GLYCOSYLTRANSFERASE -RELATED"/>
    <property type="match status" value="1"/>
</dbReference>
<evidence type="ECO:0000256" key="5">
    <source>
        <dbReference type="ARBA" id="ARBA00023034"/>
    </source>
</evidence>
<dbReference type="AlphaFoldDB" id="A0AAV9BFX7"/>
<accession>A0AAV9BFX7</accession>
<evidence type="ECO:0000256" key="1">
    <source>
        <dbReference type="ARBA" id="ARBA00004323"/>
    </source>
</evidence>
<evidence type="ECO:0000256" key="2">
    <source>
        <dbReference type="ARBA" id="ARBA00010271"/>
    </source>
</evidence>
<keyword evidence="5" id="KW-0333">Golgi apparatus</keyword>
<organism evidence="8 9">
    <name type="scientific">Acorus gramineus</name>
    <name type="common">Dwarf sweet flag</name>
    <dbReference type="NCBI Taxonomy" id="55184"/>
    <lineage>
        <taxon>Eukaryota</taxon>
        <taxon>Viridiplantae</taxon>
        <taxon>Streptophyta</taxon>
        <taxon>Embryophyta</taxon>
        <taxon>Tracheophyta</taxon>
        <taxon>Spermatophyta</taxon>
        <taxon>Magnoliopsida</taxon>
        <taxon>Liliopsida</taxon>
        <taxon>Acoraceae</taxon>
        <taxon>Acorus</taxon>
    </lineage>
</organism>
<dbReference type="GO" id="GO:0016757">
    <property type="term" value="F:glycosyltransferase activity"/>
    <property type="evidence" value="ECO:0007669"/>
    <property type="project" value="UniProtKB-KW"/>
</dbReference>
<dbReference type="EMBL" id="JAUJYN010000003">
    <property type="protein sequence ID" value="KAK1275490.1"/>
    <property type="molecule type" value="Genomic_DNA"/>
</dbReference>
<gene>
    <name evidence="8" type="ORF">QJS04_geneDACA011028</name>
</gene>
<evidence type="ECO:0000256" key="3">
    <source>
        <dbReference type="ARBA" id="ARBA00022676"/>
    </source>
</evidence>
<evidence type="ECO:0000256" key="6">
    <source>
        <dbReference type="SAM" id="Phobius"/>
    </source>
</evidence>
<reference evidence="8" key="2">
    <citation type="submission" date="2023-06" db="EMBL/GenBank/DDBJ databases">
        <authorList>
            <person name="Ma L."/>
            <person name="Liu K.-W."/>
            <person name="Li Z."/>
            <person name="Hsiao Y.-Y."/>
            <person name="Qi Y."/>
            <person name="Fu T."/>
            <person name="Tang G."/>
            <person name="Zhang D."/>
            <person name="Sun W.-H."/>
            <person name="Liu D.-K."/>
            <person name="Li Y."/>
            <person name="Chen G.-Z."/>
            <person name="Liu X.-D."/>
            <person name="Liao X.-Y."/>
            <person name="Jiang Y.-T."/>
            <person name="Yu X."/>
            <person name="Hao Y."/>
            <person name="Huang J."/>
            <person name="Zhao X.-W."/>
            <person name="Ke S."/>
            <person name="Chen Y.-Y."/>
            <person name="Wu W.-L."/>
            <person name="Hsu J.-L."/>
            <person name="Lin Y.-F."/>
            <person name="Huang M.-D."/>
            <person name="Li C.-Y."/>
            <person name="Huang L."/>
            <person name="Wang Z.-W."/>
            <person name="Zhao X."/>
            <person name="Zhong W.-Y."/>
            <person name="Peng D.-H."/>
            <person name="Ahmad S."/>
            <person name="Lan S."/>
            <person name="Zhang J.-S."/>
            <person name="Tsai W.-C."/>
            <person name="Van De Peer Y."/>
            <person name="Liu Z.-J."/>
        </authorList>
    </citation>
    <scope>NUCLEOTIDE SEQUENCE</scope>
    <source>
        <strain evidence="8">SCP</strain>
        <tissue evidence="8">Leaves</tissue>
    </source>
</reference>
<evidence type="ECO:0000313" key="8">
    <source>
        <dbReference type="EMBL" id="KAK1275490.1"/>
    </source>
</evidence>
<dbReference type="Proteomes" id="UP001179952">
    <property type="component" value="Unassembled WGS sequence"/>
</dbReference>
<comment type="caution">
    <text evidence="8">The sequence shown here is derived from an EMBL/GenBank/DDBJ whole genome shotgun (WGS) entry which is preliminary data.</text>
</comment>
<dbReference type="InterPro" id="IPR040911">
    <property type="entry name" value="Exostosin_GT47"/>
</dbReference>
<keyword evidence="6" id="KW-0472">Membrane</keyword>
<comment type="similarity">
    <text evidence="2">Belongs to the glycosyltransferase 47 family.</text>
</comment>
<feature type="transmembrane region" description="Helical" evidence="6">
    <location>
        <begin position="26"/>
        <end position="43"/>
    </location>
</feature>
<proteinExistence type="inferred from homology"/>
<feature type="domain" description="Exostosin GT47" evidence="7">
    <location>
        <begin position="84"/>
        <end position="409"/>
    </location>
</feature>
<evidence type="ECO:0000256" key="4">
    <source>
        <dbReference type="ARBA" id="ARBA00022968"/>
    </source>
</evidence>
<dbReference type="Pfam" id="PF03016">
    <property type="entry name" value="Exostosin_GT47"/>
    <property type="match status" value="1"/>
</dbReference>
<protein>
    <recommendedName>
        <fullName evidence="7">Exostosin GT47 domain-containing protein</fullName>
    </recommendedName>
</protein>
<dbReference type="InterPro" id="IPR004263">
    <property type="entry name" value="Exostosin"/>
</dbReference>
<name>A0AAV9BFX7_ACOGR</name>
<reference evidence="8" key="1">
    <citation type="journal article" date="2023" name="Nat. Commun.">
        <title>Diploid and tetraploid genomes of Acorus and the evolution of monocots.</title>
        <authorList>
            <person name="Ma L."/>
            <person name="Liu K.W."/>
            <person name="Li Z."/>
            <person name="Hsiao Y.Y."/>
            <person name="Qi Y."/>
            <person name="Fu T."/>
            <person name="Tang G.D."/>
            <person name="Zhang D."/>
            <person name="Sun W.H."/>
            <person name="Liu D.K."/>
            <person name="Li Y."/>
            <person name="Chen G.Z."/>
            <person name="Liu X.D."/>
            <person name="Liao X.Y."/>
            <person name="Jiang Y.T."/>
            <person name="Yu X."/>
            <person name="Hao Y."/>
            <person name="Huang J."/>
            <person name="Zhao X.W."/>
            <person name="Ke S."/>
            <person name="Chen Y.Y."/>
            <person name="Wu W.L."/>
            <person name="Hsu J.L."/>
            <person name="Lin Y.F."/>
            <person name="Huang M.D."/>
            <person name="Li C.Y."/>
            <person name="Huang L."/>
            <person name="Wang Z.W."/>
            <person name="Zhao X."/>
            <person name="Zhong W.Y."/>
            <person name="Peng D.H."/>
            <person name="Ahmad S."/>
            <person name="Lan S."/>
            <person name="Zhang J.S."/>
            <person name="Tsai W.C."/>
            <person name="Van de Peer Y."/>
            <person name="Liu Z.J."/>
        </authorList>
    </citation>
    <scope>NUCLEOTIDE SEQUENCE</scope>
    <source>
        <strain evidence="8">SCP</strain>
    </source>
</reference>
<keyword evidence="6" id="KW-0812">Transmembrane</keyword>